<evidence type="ECO:0000313" key="2">
    <source>
        <dbReference type="Proteomes" id="UP000006729"/>
    </source>
</evidence>
<reference evidence="1 2" key="1">
    <citation type="journal article" date="2006" name="Science">
        <title>The genome of black cottonwood, Populus trichocarpa (Torr. &amp; Gray).</title>
        <authorList>
            <person name="Tuskan G.A."/>
            <person name="Difazio S."/>
            <person name="Jansson S."/>
            <person name="Bohlmann J."/>
            <person name="Grigoriev I."/>
            <person name="Hellsten U."/>
            <person name="Putnam N."/>
            <person name="Ralph S."/>
            <person name="Rombauts S."/>
            <person name="Salamov A."/>
            <person name="Schein J."/>
            <person name="Sterck L."/>
            <person name="Aerts A."/>
            <person name="Bhalerao R.R."/>
            <person name="Bhalerao R.P."/>
            <person name="Blaudez D."/>
            <person name="Boerjan W."/>
            <person name="Brun A."/>
            <person name="Brunner A."/>
            <person name="Busov V."/>
            <person name="Campbell M."/>
            <person name="Carlson J."/>
            <person name="Chalot M."/>
            <person name="Chapman J."/>
            <person name="Chen G.L."/>
            <person name="Cooper D."/>
            <person name="Coutinho P.M."/>
            <person name="Couturier J."/>
            <person name="Covert S."/>
            <person name="Cronk Q."/>
            <person name="Cunningham R."/>
            <person name="Davis J."/>
            <person name="Degroeve S."/>
            <person name="Dejardin A."/>
            <person name="Depamphilis C."/>
            <person name="Detter J."/>
            <person name="Dirks B."/>
            <person name="Dubchak I."/>
            <person name="Duplessis S."/>
            <person name="Ehlting J."/>
            <person name="Ellis B."/>
            <person name="Gendler K."/>
            <person name="Goodstein D."/>
            <person name="Gribskov M."/>
            <person name="Grimwood J."/>
            <person name="Groover A."/>
            <person name="Gunter L."/>
            <person name="Hamberger B."/>
            <person name="Heinze B."/>
            <person name="Helariutta Y."/>
            <person name="Henrissat B."/>
            <person name="Holligan D."/>
            <person name="Holt R."/>
            <person name="Huang W."/>
            <person name="Islam-Faridi N."/>
            <person name="Jones S."/>
            <person name="Jones-Rhoades M."/>
            <person name="Jorgensen R."/>
            <person name="Joshi C."/>
            <person name="Kangasjarvi J."/>
            <person name="Karlsson J."/>
            <person name="Kelleher C."/>
            <person name="Kirkpatrick R."/>
            <person name="Kirst M."/>
            <person name="Kohler A."/>
            <person name="Kalluri U."/>
            <person name="Larimer F."/>
            <person name="Leebens-Mack J."/>
            <person name="Leple J.C."/>
            <person name="Locascio P."/>
            <person name="Lou Y."/>
            <person name="Lucas S."/>
            <person name="Martin F."/>
            <person name="Montanini B."/>
            <person name="Napoli C."/>
            <person name="Nelson D.R."/>
            <person name="Nelson C."/>
            <person name="Nieminen K."/>
            <person name="Nilsson O."/>
            <person name="Pereda V."/>
            <person name="Peter G."/>
            <person name="Philippe R."/>
            <person name="Pilate G."/>
            <person name="Poliakov A."/>
            <person name="Razumovskaya J."/>
            <person name="Richardson P."/>
            <person name="Rinaldi C."/>
            <person name="Ritland K."/>
            <person name="Rouze P."/>
            <person name="Ryaboy D."/>
            <person name="Schmutz J."/>
            <person name="Schrader J."/>
            <person name="Segerman B."/>
            <person name="Shin H."/>
            <person name="Siddiqui A."/>
            <person name="Sterky F."/>
            <person name="Terry A."/>
            <person name="Tsai C.J."/>
            <person name="Uberbacher E."/>
            <person name="Unneberg P."/>
            <person name="Vahala J."/>
            <person name="Wall K."/>
            <person name="Wessler S."/>
            <person name="Yang G."/>
            <person name="Yin T."/>
            <person name="Douglas C."/>
            <person name="Marra M."/>
            <person name="Sandberg G."/>
            <person name="Van de Peer Y."/>
            <person name="Rokhsar D."/>
        </authorList>
    </citation>
    <scope>NUCLEOTIDE SEQUENCE [LARGE SCALE GENOMIC DNA]</scope>
    <source>
        <strain evidence="2">cv. Nisqually</strain>
    </source>
</reference>
<accession>A0ACC0T4A0</accession>
<proteinExistence type="predicted"/>
<comment type="caution">
    <text evidence="1">The sequence shown here is derived from an EMBL/GenBank/DDBJ whole genome shotgun (WGS) entry which is preliminary data.</text>
</comment>
<organism evidence="1 2">
    <name type="scientific">Populus trichocarpa</name>
    <name type="common">Western balsam poplar</name>
    <name type="synonym">Populus balsamifera subsp. trichocarpa</name>
    <dbReference type="NCBI Taxonomy" id="3694"/>
    <lineage>
        <taxon>Eukaryota</taxon>
        <taxon>Viridiplantae</taxon>
        <taxon>Streptophyta</taxon>
        <taxon>Embryophyta</taxon>
        <taxon>Tracheophyta</taxon>
        <taxon>Spermatophyta</taxon>
        <taxon>Magnoliopsida</taxon>
        <taxon>eudicotyledons</taxon>
        <taxon>Gunneridae</taxon>
        <taxon>Pentapetalae</taxon>
        <taxon>rosids</taxon>
        <taxon>fabids</taxon>
        <taxon>Malpighiales</taxon>
        <taxon>Salicaceae</taxon>
        <taxon>Saliceae</taxon>
        <taxon>Populus</taxon>
    </lineage>
</organism>
<keyword evidence="2" id="KW-1185">Reference proteome</keyword>
<sequence length="133" mass="15373">MELAPSFFNGSWKRYWRRKRYQRLDGAITARKNTNVARFGGSPRRTWKIKAVPKLRILKNIASPTKLLRKLKNAYISMILSVAGNADGTHVFGDKRVPRGRQVKAAYPSEAFEKRLVYEIYKNLLATRELSTM</sequence>
<evidence type="ECO:0000313" key="1">
    <source>
        <dbReference type="EMBL" id="KAI9396218.1"/>
    </source>
</evidence>
<gene>
    <name evidence="1" type="ORF">POPTR_004G095200v4</name>
</gene>
<dbReference type="EMBL" id="CM009293">
    <property type="protein sequence ID" value="KAI9396218.1"/>
    <property type="molecule type" value="Genomic_DNA"/>
</dbReference>
<dbReference type="Proteomes" id="UP000006729">
    <property type="component" value="Chromosome 4"/>
</dbReference>
<protein>
    <submittedName>
        <fullName evidence="1">Uncharacterized protein</fullName>
    </submittedName>
</protein>
<name>A0ACC0T4A0_POPTR</name>